<dbReference type="FunCoup" id="A0A200R8C3">
    <property type="interactions" value="7"/>
</dbReference>
<keyword evidence="8" id="KW-1185">Reference proteome</keyword>
<evidence type="ECO:0000313" key="7">
    <source>
        <dbReference type="EMBL" id="OVA18923.1"/>
    </source>
</evidence>
<dbReference type="InterPro" id="IPR035992">
    <property type="entry name" value="Ricin_B-like_lectins"/>
</dbReference>
<keyword evidence="2 4" id="KW-0378">Hydrolase</keyword>
<dbReference type="InterPro" id="IPR001547">
    <property type="entry name" value="Glyco_hydro_5"/>
</dbReference>
<feature type="signal peptide" evidence="5">
    <location>
        <begin position="1"/>
        <end position="23"/>
    </location>
</feature>
<proteinExistence type="inferred from homology"/>
<comment type="similarity">
    <text evidence="1 4">Belongs to the glycosyl hydrolase 5 (cellulase A) family.</text>
</comment>
<dbReference type="PANTHER" id="PTHR31263">
    <property type="entry name" value="CELLULASE FAMILY PROTEIN (AFU_ORTHOLOGUE AFUA_5G14560)"/>
    <property type="match status" value="1"/>
</dbReference>
<evidence type="ECO:0000256" key="5">
    <source>
        <dbReference type="SAM" id="SignalP"/>
    </source>
</evidence>
<name>A0A200R8C3_MACCD</name>
<feature type="chain" id="PRO_5012758302" evidence="5">
    <location>
        <begin position="24"/>
        <end position="534"/>
    </location>
</feature>
<dbReference type="AlphaFoldDB" id="A0A200R8C3"/>
<dbReference type="OrthoDB" id="442731at2759"/>
<sequence length="534" mass="60451">MGVVSLKDILLISFFLFASLANSLPLSTNGRWVVDSMTGKRVKLQCINWASHMQSMVVEGLDKKPLPEIVDSMSSLGFNCVRLTYATYMFTRLDYGTRTVDHSFTSLNLTEARDGIAKNNPSLLNLTVVEAYHKVVDELGAKGIMVVLDNHISRPNWCCSENDGNGFFGDEYFDAEEWLEGLTIVARRFKYYPQVVAMSMRNELRGPRQAQPDWFRWVGRGGRRIHFVNPKLLVIVSGLSYDTDLSFLPRNLSVNLGNKLVYEGHWYAFSSGRRKAWVNGPLDKVCATTMKEFDDRIYFVTKGKNPVPLFASEFGVDQRGLNQGDNMFISCFLAYAAERDLDWALWALQGSYYIRENKTDFEETYGVLDKNWDQPRNPKFRERYRLVEQMLQDPTSKLPTNHIMYHPLSGHCVLVDDNNSIQLTDCLNRSHWSYGGDGTPINLVGTSMCLKAVGDGLPVTVSTDCSSNQSMWRVISSSKLQLATMNEQGKSICLENNSNSSTILTTECLCAEDGDKCQDNPEIQWFKLVQTNLS</sequence>
<reference evidence="7 8" key="1">
    <citation type="journal article" date="2017" name="Mol. Plant">
        <title>The Genome of Medicinal Plant Macleaya cordata Provides New Insights into Benzylisoquinoline Alkaloids Metabolism.</title>
        <authorList>
            <person name="Liu X."/>
            <person name="Liu Y."/>
            <person name="Huang P."/>
            <person name="Ma Y."/>
            <person name="Qing Z."/>
            <person name="Tang Q."/>
            <person name="Cao H."/>
            <person name="Cheng P."/>
            <person name="Zheng Y."/>
            <person name="Yuan Z."/>
            <person name="Zhou Y."/>
            <person name="Liu J."/>
            <person name="Tang Z."/>
            <person name="Zhuo Y."/>
            <person name="Zhang Y."/>
            <person name="Yu L."/>
            <person name="Huang J."/>
            <person name="Yang P."/>
            <person name="Peng Q."/>
            <person name="Zhang J."/>
            <person name="Jiang W."/>
            <person name="Zhang Z."/>
            <person name="Lin K."/>
            <person name="Ro D.K."/>
            <person name="Chen X."/>
            <person name="Xiong X."/>
            <person name="Shang Y."/>
            <person name="Huang S."/>
            <person name="Zeng J."/>
        </authorList>
    </citation>
    <scope>NUCLEOTIDE SEQUENCE [LARGE SCALE GENOMIC DNA]</scope>
    <source>
        <strain evidence="8">cv. BLH2017</strain>
        <tissue evidence="7">Root</tissue>
    </source>
</reference>
<evidence type="ECO:0000256" key="3">
    <source>
        <dbReference type="ARBA" id="ARBA00023295"/>
    </source>
</evidence>
<dbReference type="OMA" id="YATEMVD"/>
<evidence type="ECO:0000313" key="8">
    <source>
        <dbReference type="Proteomes" id="UP000195402"/>
    </source>
</evidence>
<evidence type="ECO:0000256" key="1">
    <source>
        <dbReference type="ARBA" id="ARBA00005641"/>
    </source>
</evidence>
<feature type="domain" description="Glycoside hydrolase family 5" evidence="6">
    <location>
        <begin position="65"/>
        <end position="349"/>
    </location>
</feature>
<dbReference type="EMBL" id="MVGT01000349">
    <property type="protein sequence ID" value="OVA18923.1"/>
    <property type="molecule type" value="Genomic_DNA"/>
</dbReference>
<evidence type="ECO:0000256" key="4">
    <source>
        <dbReference type="RuleBase" id="RU361153"/>
    </source>
</evidence>
<comment type="caution">
    <text evidence="7">The sequence shown here is derived from an EMBL/GenBank/DDBJ whole genome shotgun (WGS) entry which is preliminary data.</text>
</comment>
<evidence type="ECO:0000259" key="6">
    <source>
        <dbReference type="Pfam" id="PF00150"/>
    </source>
</evidence>
<evidence type="ECO:0000256" key="2">
    <source>
        <dbReference type="ARBA" id="ARBA00022801"/>
    </source>
</evidence>
<dbReference type="Pfam" id="PF00150">
    <property type="entry name" value="Cellulase"/>
    <property type="match status" value="1"/>
</dbReference>
<dbReference type="InterPro" id="IPR017853">
    <property type="entry name" value="GH"/>
</dbReference>
<dbReference type="GO" id="GO:0000272">
    <property type="term" value="P:polysaccharide catabolic process"/>
    <property type="evidence" value="ECO:0007669"/>
    <property type="project" value="InterPro"/>
</dbReference>
<dbReference type="Gene3D" id="3.20.20.80">
    <property type="entry name" value="Glycosidases"/>
    <property type="match status" value="1"/>
</dbReference>
<dbReference type="PANTHER" id="PTHR31263:SF0">
    <property type="entry name" value="CELLULASE FAMILY PROTEIN (AFU_ORTHOLOGUE AFUA_5G14560)"/>
    <property type="match status" value="1"/>
</dbReference>
<dbReference type="InParanoid" id="A0A200R8C3"/>
<dbReference type="GO" id="GO:0004553">
    <property type="term" value="F:hydrolase activity, hydrolyzing O-glycosyl compounds"/>
    <property type="evidence" value="ECO:0007669"/>
    <property type="project" value="InterPro"/>
</dbReference>
<keyword evidence="3 4" id="KW-0326">Glycosidase</keyword>
<protein>
    <submittedName>
        <fullName evidence="7">Glycoside hydrolase</fullName>
    </submittedName>
</protein>
<accession>A0A200R8C3</accession>
<dbReference type="SUPFAM" id="SSF51445">
    <property type="entry name" value="(Trans)glycosidases"/>
    <property type="match status" value="1"/>
</dbReference>
<dbReference type="SUPFAM" id="SSF50370">
    <property type="entry name" value="Ricin B-like lectins"/>
    <property type="match status" value="1"/>
</dbReference>
<organism evidence="7 8">
    <name type="scientific">Macleaya cordata</name>
    <name type="common">Five-seeded plume-poppy</name>
    <name type="synonym">Bocconia cordata</name>
    <dbReference type="NCBI Taxonomy" id="56857"/>
    <lineage>
        <taxon>Eukaryota</taxon>
        <taxon>Viridiplantae</taxon>
        <taxon>Streptophyta</taxon>
        <taxon>Embryophyta</taxon>
        <taxon>Tracheophyta</taxon>
        <taxon>Spermatophyta</taxon>
        <taxon>Magnoliopsida</taxon>
        <taxon>Ranunculales</taxon>
        <taxon>Papaveraceae</taxon>
        <taxon>Papaveroideae</taxon>
        <taxon>Macleaya</taxon>
    </lineage>
</organism>
<dbReference type="STRING" id="56857.A0A200R8C3"/>
<gene>
    <name evidence="7" type="ORF">BVC80_8935g23</name>
</gene>
<dbReference type="Proteomes" id="UP000195402">
    <property type="component" value="Unassembled WGS sequence"/>
</dbReference>
<keyword evidence="5" id="KW-0732">Signal</keyword>